<dbReference type="InterPro" id="IPR000782">
    <property type="entry name" value="FAS1_domain"/>
</dbReference>
<keyword evidence="3" id="KW-1185">Reference proteome</keyword>
<feature type="domain" description="FAS1" evidence="1">
    <location>
        <begin position="32"/>
        <end position="171"/>
    </location>
</feature>
<feature type="domain" description="FAS1" evidence="1">
    <location>
        <begin position="175"/>
        <end position="332"/>
    </location>
</feature>
<dbReference type="RefSeq" id="WP_120518037.1">
    <property type="nucleotide sequence ID" value="NZ_QXZY01000011.1"/>
</dbReference>
<name>A0A3N4M800_9BACT</name>
<dbReference type="InterPro" id="IPR036378">
    <property type="entry name" value="FAS1_dom_sf"/>
</dbReference>
<dbReference type="PANTHER" id="PTHR10900">
    <property type="entry name" value="PERIOSTIN-RELATED"/>
    <property type="match status" value="1"/>
</dbReference>
<evidence type="ECO:0000313" key="2">
    <source>
        <dbReference type="EMBL" id="RPD39395.1"/>
    </source>
</evidence>
<accession>A0A3N4M800</accession>
<dbReference type="EMBL" id="RMBX01000011">
    <property type="protein sequence ID" value="RPD39395.1"/>
    <property type="molecule type" value="Genomic_DNA"/>
</dbReference>
<dbReference type="OrthoDB" id="1144324at2"/>
<sequence>MKRPLLYMLLLICTAGCIKEKTVPGPAGDRTTATLRSLLANNFTFSMFYTAMRRAGVDTLLDGHAYTLLLPDNNAFAGAGITADSLDRIPVETLRKQILYHVLRGSFRRMDVPQAIDYQYLTMEGNALFTSVNLTASPQLRDTTIYVNGIPAVRQDVMAVNGVIHILQKPLTVPVSSVQYLLEQNPDYSCLVAGFKKFGLWNRLLEPGPFVIMAPTNESFAQHNWDEAAINDMQPETFRPLVFSCYQLNSMFFFNIDFMKLAPPSGPVLLDSAYLKYDGNLPDGTFGFRVLPLNYRELEGAQMIYWYGRTFGINKPDQLAANGIVHQIDKVGVVPDSVKIR</sequence>
<organism evidence="2 3">
    <name type="scientific">Chitinophaga barathri</name>
    <dbReference type="NCBI Taxonomy" id="1647451"/>
    <lineage>
        <taxon>Bacteria</taxon>
        <taxon>Pseudomonadati</taxon>
        <taxon>Bacteroidota</taxon>
        <taxon>Chitinophagia</taxon>
        <taxon>Chitinophagales</taxon>
        <taxon>Chitinophagaceae</taxon>
        <taxon>Chitinophaga</taxon>
    </lineage>
</organism>
<dbReference type="Proteomes" id="UP000279089">
    <property type="component" value="Unassembled WGS sequence"/>
</dbReference>
<comment type="caution">
    <text evidence="2">The sequence shown here is derived from an EMBL/GenBank/DDBJ whole genome shotgun (WGS) entry which is preliminary data.</text>
</comment>
<dbReference type="InterPro" id="IPR050904">
    <property type="entry name" value="Adhesion/Biosynth-related"/>
</dbReference>
<evidence type="ECO:0000259" key="1">
    <source>
        <dbReference type="PROSITE" id="PS50213"/>
    </source>
</evidence>
<dbReference type="SUPFAM" id="SSF82153">
    <property type="entry name" value="FAS1 domain"/>
    <property type="match status" value="2"/>
</dbReference>
<gene>
    <name evidence="2" type="ORF">EG028_19930</name>
</gene>
<protein>
    <submittedName>
        <fullName evidence="2">Fasciclin domain-containing protein</fullName>
    </submittedName>
</protein>
<reference evidence="3" key="1">
    <citation type="submission" date="2018-11" db="EMBL/GenBank/DDBJ databases">
        <title>Chitinophaga lutea sp.nov., isolate from arsenic contaminated soil.</title>
        <authorList>
            <person name="Zong Y."/>
        </authorList>
    </citation>
    <scope>NUCLEOTIDE SEQUENCE [LARGE SCALE GENOMIC DNA]</scope>
    <source>
        <strain evidence="3">YLT18</strain>
    </source>
</reference>
<dbReference type="AlphaFoldDB" id="A0A3N4M800"/>
<dbReference type="Gene3D" id="2.30.180.10">
    <property type="entry name" value="FAS1 domain"/>
    <property type="match status" value="2"/>
</dbReference>
<evidence type="ECO:0000313" key="3">
    <source>
        <dbReference type="Proteomes" id="UP000279089"/>
    </source>
</evidence>
<dbReference type="PANTHER" id="PTHR10900:SF77">
    <property type="entry name" value="FI19380P1"/>
    <property type="match status" value="1"/>
</dbReference>
<proteinExistence type="predicted"/>
<dbReference type="Pfam" id="PF02469">
    <property type="entry name" value="Fasciclin"/>
    <property type="match status" value="1"/>
</dbReference>
<dbReference type="SMART" id="SM00554">
    <property type="entry name" value="FAS1"/>
    <property type="match status" value="1"/>
</dbReference>
<dbReference type="PROSITE" id="PS50213">
    <property type="entry name" value="FAS1"/>
    <property type="match status" value="2"/>
</dbReference>